<sequence>MKMVDVVEGVVEEVWERTPEGLKKVARKVAKVVEKEVAFVVKIGKAVYHFVETTLEQLVKVLDWLWDKIKVWMSTGRGRGDTKRNTVLHRMDHRMDHAFRQKCKVYARGSSGLGDWNYM</sequence>
<accession>D7FGP7</accession>
<organism evidence="1 2">
    <name type="scientific">Ectocarpus siliculosus</name>
    <name type="common">Brown alga</name>
    <name type="synonym">Conferva siliculosa</name>
    <dbReference type="NCBI Taxonomy" id="2880"/>
    <lineage>
        <taxon>Eukaryota</taxon>
        <taxon>Sar</taxon>
        <taxon>Stramenopiles</taxon>
        <taxon>Ochrophyta</taxon>
        <taxon>PX clade</taxon>
        <taxon>Phaeophyceae</taxon>
        <taxon>Ectocarpales</taxon>
        <taxon>Ectocarpaceae</taxon>
        <taxon>Ectocarpus</taxon>
    </lineage>
</organism>
<dbReference type="EMBL" id="FN649760">
    <property type="protein sequence ID" value="CBJ34110.1"/>
    <property type="molecule type" value="Genomic_DNA"/>
</dbReference>
<keyword evidence="2" id="KW-1185">Reference proteome</keyword>
<gene>
    <name evidence="1" type="ORF">Esi_1008_0001</name>
</gene>
<dbReference type="Proteomes" id="UP000002630">
    <property type="component" value="Unassembled WGS sequence"/>
</dbReference>
<protein>
    <submittedName>
        <fullName evidence="1">Uncharacterized protein</fullName>
    </submittedName>
</protein>
<reference evidence="1 2" key="1">
    <citation type="journal article" date="2010" name="Nature">
        <title>The Ectocarpus genome and the independent evolution of multicellularity in brown algae.</title>
        <authorList>
            <person name="Cock J.M."/>
            <person name="Sterck L."/>
            <person name="Rouze P."/>
            <person name="Scornet D."/>
            <person name="Allen A.E."/>
            <person name="Amoutzias G."/>
            <person name="Anthouard V."/>
            <person name="Artiguenave F."/>
            <person name="Aury J.M."/>
            <person name="Badger J.H."/>
            <person name="Beszteri B."/>
            <person name="Billiau K."/>
            <person name="Bonnet E."/>
            <person name="Bothwell J.H."/>
            <person name="Bowler C."/>
            <person name="Boyen C."/>
            <person name="Brownlee C."/>
            <person name="Carrano C.J."/>
            <person name="Charrier B."/>
            <person name="Cho G.Y."/>
            <person name="Coelho S.M."/>
            <person name="Collen J."/>
            <person name="Corre E."/>
            <person name="Da Silva C."/>
            <person name="Delage L."/>
            <person name="Delaroque N."/>
            <person name="Dittami S.M."/>
            <person name="Doulbeau S."/>
            <person name="Elias M."/>
            <person name="Farnham G."/>
            <person name="Gachon C.M."/>
            <person name="Gschloessl B."/>
            <person name="Heesch S."/>
            <person name="Jabbari K."/>
            <person name="Jubin C."/>
            <person name="Kawai H."/>
            <person name="Kimura K."/>
            <person name="Kloareg B."/>
            <person name="Kupper F.C."/>
            <person name="Lang D."/>
            <person name="Le Bail A."/>
            <person name="Leblanc C."/>
            <person name="Lerouge P."/>
            <person name="Lohr M."/>
            <person name="Lopez P.J."/>
            <person name="Martens C."/>
            <person name="Maumus F."/>
            <person name="Michel G."/>
            <person name="Miranda-Saavedra D."/>
            <person name="Morales J."/>
            <person name="Moreau H."/>
            <person name="Motomura T."/>
            <person name="Nagasato C."/>
            <person name="Napoli C.A."/>
            <person name="Nelson D.R."/>
            <person name="Nyvall-Collen P."/>
            <person name="Peters A.F."/>
            <person name="Pommier C."/>
            <person name="Potin P."/>
            <person name="Poulain J."/>
            <person name="Quesneville H."/>
            <person name="Read B."/>
            <person name="Rensing S.A."/>
            <person name="Ritter A."/>
            <person name="Rousvoal S."/>
            <person name="Samanta M."/>
            <person name="Samson G."/>
            <person name="Schroeder D.C."/>
            <person name="Segurens B."/>
            <person name="Strittmatter M."/>
            <person name="Tonon T."/>
            <person name="Tregear J.W."/>
            <person name="Valentin K."/>
            <person name="von Dassow P."/>
            <person name="Yamagishi T."/>
            <person name="Van de Peer Y."/>
            <person name="Wincker P."/>
        </authorList>
    </citation>
    <scope>NUCLEOTIDE SEQUENCE [LARGE SCALE GENOMIC DNA]</scope>
    <source>
        <strain evidence="2">Ec32 / CCAP1310/4</strain>
    </source>
</reference>
<evidence type="ECO:0000313" key="2">
    <source>
        <dbReference type="Proteomes" id="UP000002630"/>
    </source>
</evidence>
<evidence type="ECO:0000313" key="1">
    <source>
        <dbReference type="EMBL" id="CBJ34110.1"/>
    </source>
</evidence>
<dbReference type="AlphaFoldDB" id="D7FGP7"/>
<proteinExistence type="predicted"/>
<dbReference type="InParanoid" id="D7FGP7"/>
<name>D7FGP7_ECTSI</name>